<dbReference type="PROSITE" id="PS50994">
    <property type="entry name" value="INTEGRASE"/>
    <property type="match status" value="1"/>
</dbReference>
<accession>A0A6L2K2G8</accession>
<dbReference type="GO" id="GO:0016787">
    <property type="term" value="F:hydrolase activity"/>
    <property type="evidence" value="ECO:0007669"/>
    <property type="project" value="UniProtKB-KW"/>
</dbReference>
<reference evidence="5" key="1">
    <citation type="journal article" date="2019" name="Sci. Rep.">
        <title>Draft genome of Tanacetum cinerariifolium, the natural source of mosquito coil.</title>
        <authorList>
            <person name="Yamashiro T."/>
            <person name="Shiraishi A."/>
            <person name="Satake H."/>
            <person name="Nakayama K."/>
        </authorList>
    </citation>
    <scope>NUCLEOTIDE SEQUENCE</scope>
</reference>
<dbReference type="SUPFAM" id="SSF53098">
    <property type="entry name" value="Ribonuclease H-like"/>
    <property type="match status" value="1"/>
</dbReference>
<comment type="caution">
    <text evidence="5">The sequence shown here is derived from an EMBL/GenBank/DDBJ whole genome shotgun (WGS) entry which is preliminary data.</text>
</comment>
<feature type="compositionally biased region" description="Basic and acidic residues" evidence="3">
    <location>
        <begin position="1194"/>
        <end position="1206"/>
    </location>
</feature>
<feature type="compositionally biased region" description="Basic and acidic residues" evidence="3">
    <location>
        <begin position="616"/>
        <end position="634"/>
    </location>
</feature>
<dbReference type="Pfam" id="PF07727">
    <property type="entry name" value="RVT_2"/>
    <property type="match status" value="1"/>
</dbReference>
<dbReference type="GO" id="GO:0003676">
    <property type="term" value="F:nucleic acid binding"/>
    <property type="evidence" value="ECO:0007669"/>
    <property type="project" value="InterPro"/>
</dbReference>
<feature type="region of interest" description="Disordered" evidence="3">
    <location>
        <begin position="615"/>
        <end position="634"/>
    </location>
</feature>
<dbReference type="EMBL" id="BKCJ010001720">
    <property type="protein sequence ID" value="GEU43516.1"/>
    <property type="molecule type" value="Genomic_DNA"/>
</dbReference>
<gene>
    <name evidence="5" type="ORF">Tci_015494</name>
</gene>
<dbReference type="InterPro" id="IPR039537">
    <property type="entry name" value="Retrotran_Ty1/copia-like"/>
</dbReference>
<dbReference type="GO" id="GO:0046872">
    <property type="term" value="F:metal ion binding"/>
    <property type="evidence" value="ECO:0007669"/>
    <property type="project" value="UniProtKB-KW"/>
</dbReference>
<dbReference type="InterPro" id="IPR036397">
    <property type="entry name" value="RNaseH_sf"/>
</dbReference>
<evidence type="ECO:0000256" key="2">
    <source>
        <dbReference type="ARBA" id="ARBA00022801"/>
    </source>
</evidence>
<dbReference type="PANTHER" id="PTHR42648:SF32">
    <property type="entry name" value="RIBONUCLEASE H-LIKE DOMAIN, GAG-PRE-INTEGRASE DOMAIN PROTEIN-RELATED"/>
    <property type="match status" value="1"/>
</dbReference>
<sequence length="1608" mass="182811">MKMEQYLAHTDYALCPPCNRTADIGKNKRKKAKSTLLMAIPDEHLARFHGIKYAKTLWAAIKTRFGEGLDNGYDRFQRLLSLLKIHRAEITSSTNELNAAYSVSTATGHSSQTQGIADQPGIQGTWHDTKEEIMRRKQLTLLLWLSLQILQALEAQILRLETDSDDDTVFTPEPIPAKIDFMKAVFTRYSRIPVSVAKPKAAASTSSTKPVNTAGPKQSVNFSRTRSTFHKSHSPIRRSFYNATARSRINSTERVNIAGSKAVSAVKGNRGHLRQALKNKGIVDSGFSRHMTGNKAYLANYQDIHDGGFVAFGSSRGKITGKGDKINSILFTETKYLDLSPNFKLLDESQVLLRVSRQSNMYSFDLQNIVPSRDLTCLFSKASIDESNLWHRRLGHVNFKTMNKLVKGNLMLHMDLFGPTSVMSINHEKYCLLVTDDFSRFSWVFFLATKDETSKVLKPFITAIENQINKKVKVIRCDNGTELKNRDLDEFCGMKGIKREYSNARTPQQNRVAERKNMTLIEAARTMLADSLLPVTFWAEAINTACYILNRALVTKTHNKTPYELLNGNQTDKNTGPQDTNGNAGTQDNVDAGKEVSDQHYIVFPLWSSISSIYKSSDDKPADDKPKDDTEKEASDAADALRKEFEQGCTDQREFTQAGSTNRFNTVSNPVLSVGAAADFNNMESSTIFSLIPTHKVHIDHPKEHILGDLKSAVQTKGMAMKISGAHALMEPKKVSQTLDDESWVEAMQEELNKKDGRGIVVSNKVRLVAQGHRQEEGIDYDEVFAPVARIEAIRIFLSFASFMGFIVYQMDVKSALLYGTIKEKVYISQPSSFINPQFPNKVYKVKKALYASTPIETQKPLVKDEVATDVDIHLYRSMIGSLMYLTASRPDIMFAVCACSRFEVTPKLSHLEAVKRIFRYLKGQPKLGLWYPRDYPFDLEAYLNSDYAGANLDRKSTTGASTIVDAAELINSVKQIHVIVNGKAVVISKSSVRSDILFNDEDVSHELQTEAHIEQIHPSPSIYQRKLRKTHKPKKAKKVTELPQTSVPLDIGADETQAPRNHIGGADAQTKFESASKRSSDLPLSTGRTVGSGKDRMEQETNLTDFVPQTPMIHLLPRSDEGRPNLLELMNICTKLSNRVLALEEVKTTQDKVITRLKLRVRRLEKKRKARTSQPMKRRLFKGRVETSINKTLGKDASKQERNDDQIEELNLTNGADTEVIVEEKGSGEKDLTLAQTSIKMRSEKAKKKGVAFRDVEKPPRLTRSTTIFQPLPTIDPKDKARMDVDHELAVRMTHEEQEMYTIKKRARLLAEYFERRKKQYAAERAEAIKNKPPTRTQVRNMMITYLKHIDDFVPMDSEKEEKKSVEPESKDKKGKRIKRVADSVPKQKSSKKQKMRQEQESAKSDEEESADYEQENKELRMWLTVVSDEEKTVDLEILSTKYPIVDWESQILGNVNMEDKHVYKIIRANGNTSYHKSLSSMLRKFDRQDLVDLHRLVMKRFEDNTPKGYNLLLWGDLKVMFEPNAEDEIWSNQKDWNLISWKLYENYVIHTLLMDGTLNCFNMLVEKRYPLIKEMLEKMLNWKLEAKAESTMAFELLKFIKSPIEE</sequence>
<dbReference type="Gene3D" id="3.30.420.10">
    <property type="entry name" value="Ribonuclease H-like superfamily/Ribonuclease H"/>
    <property type="match status" value="1"/>
</dbReference>
<organism evidence="5">
    <name type="scientific">Tanacetum cinerariifolium</name>
    <name type="common">Dalmatian daisy</name>
    <name type="synonym">Chrysanthemum cinerariifolium</name>
    <dbReference type="NCBI Taxonomy" id="118510"/>
    <lineage>
        <taxon>Eukaryota</taxon>
        <taxon>Viridiplantae</taxon>
        <taxon>Streptophyta</taxon>
        <taxon>Embryophyta</taxon>
        <taxon>Tracheophyta</taxon>
        <taxon>Spermatophyta</taxon>
        <taxon>Magnoliopsida</taxon>
        <taxon>eudicotyledons</taxon>
        <taxon>Gunneridae</taxon>
        <taxon>Pentapetalae</taxon>
        <taxon>asterids</taxon>
        <taxon>campanulids</taxon>
        <taxon>Asterales</taxon>
        <taxon>Asteraceae</taxon>
        <taxon>Asteroideae</taxon>
        <taxon>Anthemideae</taxon>
        <taxon>Anthemidinae</taxon>
        <taxon>Tanacetum</taxon>
    </lineage>
</organism>
<feature type="region of interest" description="Disordered" evidence="3">
    <location>
        <begin position="1186"/>
        <end position="1213"/>
    </location>
</feature>
<dbReference type="InterPro" id="IPR012337">
    <property type="entry name" value="RNaseH-like_sf"/>
</dbReference>
<dbReference type="PANTHER" id="PTHR42648">
    <property type="entry name" value="TRANSPOSASE, PUTATIVE-RELATED"/>
    <property type="match status" value="1"/>
</dbReference>
<evidence type="ECO:0000256" key="1">
    <source>
        <dbReference type="ARBA" id="ARBA00022723"/>
    </source>
</evidence>
<feature type="region of interest" description="Disordered" evidence="3">
    <location>
        <begin position="1358"/>
        <end position="1415"/>
    </location>
</feature>
<protein>
    <submittedName>
        <fullName evidence="5">Ribonuclease H-like domain-containing protein</fullName>
    </submittedName>
</protein>
<keyword evidence="2" id="KW-0378">Hydrolase</keyword>
<evidence type="ECO:0000256" key="3">
    <source>
        <dbReference type="SAM" id="MobiDB-lite"/>
    </source>
</evidence>
<feature type="compositionally biased region" description="Basic residues" evidence="3">
    <location>
        <begin position="1026"/>
        <end position="1038"/>
    </location>
</feature>
<feature type="region of interest" description="Disordered" evidence="3">
    <location>
        <begin position="564"/>
        <end position="591"/>
    </location>
</feature>
<dbReference type="Pfam" id="PF00665">
    <property type="entry name" value="rve"/>
    <property type="match status" value="1"/>
</dbReference>
<keyword evidence="1" id="KW-0479">Metal-binding</keyword>
<evidence type="ECO:0000313" key="5">
    <source>
        <dbReference type="EMBL" id="GEU43516.1"/>
    </source>
</evidence>
<feature type="compositionally biased region" description="Polar residues" evidence="3">
    <location>
        <begin position="567"/>
        <end position="589"/>
    </location>
</feature>
<evidence type="ECO:0000259" key="4">
    <source>
        <dbReference type="PROSITE" id="PS50994"/>
    </source>
</evidence>
<feature type="region of interest" description="Disordered" evidence="3">
    <location>
        <begin position="1020"/>
        <end position="1098"/>
    </location>
</feature>
<dbReference type="InterPro" id="IPR013103">
    <property type="entry name" value="RVT_2"/>
</dbReference>
<dbReference type="InterPro" id="IPR001584">
    <property type="entry name" value="Integrase_cat-core"/>
</dbReference>
<name>A0A6L2K2G8_TANCI</name>
<proteinExistence type="predicted"/>
<feature type="compositionally biased region" description="Basic and acidic residues" evidence="3">
    <location>
        <begin position="1358"/>
        <end position="1373"/>
    </location>
</feature>
<feature type="compositionally biased region" description="Basic and acidic residues" evidence="3">
    <location>
        <begin position="1397"/>
        <end position="1406"/>
    </location>
</feature>
<dbReference type="GO" id="GO:0015074">
    <property type="term" value="P:DNA integration"/>
    <property type="evidence" value="ECO:0007669"/>
    <property type="project" value="InterPro"/>
</dbReference>
<feature type="domain" description="Integrase catalytic" evidence="4">
    <location>
        <begin position="403"/>
        <end position="570"/>
    </location>
</feature>